<dbReference type="Proteomes" id="UP001153269">
    <property type="component" value="Unassembled WGS sequence"/>
</dbReference>
<reference evidence="2" key="1">
    <citation type="submission" date="2020-03" db="EMBL/GenBank/DDBJ databases">
        <authorList>
            <person name="Weist P."/>
        </authorList>
    </citation>
    <scope>NUCLEOTIDE SEQUENCE</scope>
</reference>
<organism evidence="2 3">
    <name type="scientific">Pleuronectes platessa</name>
    <name type="common">European plaice</name>
    <dbReference type="NCBI Taxonomy" id="8262"/>
    <lineage>
        <taxon>Eukaryota</taxon>
        <taxon>Metazoa</taxon>
        <taxon>Chordata</taxon>
        <taxon>Craniata</taxon>
        <taxon>Vertebrata</taxon>
        <taxon>Euteleostomi</taxon>
        <taxon>Actinopterygii</taxon>
        <taxon>Neopterygii</taxon>
        <taxon>Teleostei</taxon>
        <taxon>Neoteleostei</taxon>
        <taxon>Acanthomorphata</taxon>
        <taxon>Carangaria</taxon>
        <taxon>Pleuronectiformes</taxon>
        <taxon>Pleuronectoidei</taxon>
        <taxon>Pleuronectidae</taxon>
        <taxon>Pleuronectes</taxon>
    </lineage>
</organism>
<feature type="compositionally biased region" description="Polar residues" evidence="1">
    <location>
        <begin position="57"/>
        <end position="68"/>
    </location>
</feature>
<comment type="caution">
    <text evidence="2">The sequence shown here is derived from an EMBL/GenBank/DDBJ whole genome shotgun (WGS) entry which is preliminary data.</text>
</comment>
<evidence type="ECO:0000313" key="3">
    <source>
        <dbReference type="Proteomes" id="UP001153269"/>
    </source>
</evidence>
<accession>A0A9N7YT06</accession>
<evidence type="ECO:0000313" key="2">
    <source>
        <dbReference type="EMBL" id="CAB1436385.1"/>
    </source>
</evidence>
<protein>
    <submittedName>
        <fullName evidence="2">Uncharacterized protein</fullName>
    </submittedName>
</protein>
<keyword evidence="3" id="KW-1185">Reference proteome</keyword>
<sequence>MPCWGARERLLFPPCAVETTISQYIALLCRPAHPSLSRAASSTSGSPSPGQGAHTPADQQRGAQSSLTFLLPAPAKRRCERKERGSEQRAALTGRCLMVLL</sequence>
<feature type="region of interest" description="Disordered" evidence="1">
    <location>
        <begin position="36"/>
        <end position="87"/>
    </location>
</feature>
<name>A0A9N7YT06_PLEPL</name>
<evidence type="ECO:0000256" key="1">
    <source>
        <dbReference type="SAM" id="MobiDB-lite"/>
    </source>
</evidence>
<feature type="compositionally biased region" description="Low complexity" evidence="1">
    <location>
        <begin position="36"/>
        <end position="53"/>
    </location>
</feature>
<dbReference type="AlphaFoldDB" id="A0A9N7YT06"/>
<proteinExistence type="predicted"/>
<dbReference type="EMBL" id="CADEAL010001890">
    <property type="protein sequence ID" value="CAB1436385.1"/>
    <property type="molecule type" value="Genomic_DNA"/>
</dbReference>
<gene>
    <name evidence="2" type="ORF">PLEPLA_LOCUS24417</name>
</gene>